<dbReference type="Proteomes" id="UP000801864">
    <property type="component" value="Unassembled WGS sequence"/>
</dbReference>
<dbReference type="AlphaFoldDB" id="A0A9P4XS01"/>
<organism evidence="2 3">
    <name type="scientific">Trichoderma lentiforme</name>
    <dbReference type="NCBI Taxonomy" id="1567552"/>
    <lineage>
        <taxon>Eukaryota</taxon>
        <taxon>Fungi</taxon>
        <taxon>Dikarya</taxon>
        <taxon>Ascomycota</taxon>
        <taxon>Pezizomycotina</taxon>
        <taxon>Sordariomycetes</taxon>
        <taxon>Hypocreomycetidae</taxon>
        <taxon>Hypocreales</taxon>
        <taxon>Hypocreaceae</taxon>
        <taxon>Trichoderma</taxon>
    </lineage>
</organism>
<comment type="caution">
    <text evidence="2">The sequence shown here is derived from an EMBL/GenBank/DDBJ whole genome shotgun (WGS) entry which is preliminary data.</text>
</comment>
<proteinExistence type="predicted"/>
<protein>
    <submittedName>
        <fullName evidence="2">Uncharacterized protein</fullName>
    </submittedName>
</protein>
<evidence type="ECO:0000313" key="3">
    <source>
        <dbReference type="Proteomes" id="UP000801864"/>
    </source>
</evidence>
<evidence type="ECO:0000256" key="1">
    <source>
        <dbReference type="SAM" id="MobiDB-lite"/>
    </source>
</evidence>
<name>A0A9P4XS01_9HYPO</name>
<gene>
    <name evidence="2" type="ORF">CFAM422_000226</name>
</gene>
<reference evidence="2 3" key="1">
    <citation type="submission" date="2018-06" db="EMBL/GenBank/DDBJ databases">
        <title>Genome analysis of cellulolytic fungus Trichoderma lentiforme CFAM-422.</title>
        <authorList>
            <person name="Steindorff A.S."/>
            <person name="Formighieri E.F."/>
            <person name="Midorikawa G.E.O."/>
            <person name="Tamietti M.S."/>
            <person name="Ramos E.Z."/>
            <person name="Silva A.S."/>
            <person name="Bon E.P.S."/>
            <person name="Mendes T.D."/>
            <person name="Damaso M.C.T."/>
            <person name="Favaro L.C.L."/>
        </authorList>
    </citation>
    <scope>NUCLEOTIDE SEQUENCE [LARGE SCALE GENOMIC DNA]</scope>
    <source>
        <strain evidence="2 3">CFAM-422</strain>
    </source>
</reference>
<feature type="region of interest" description="Disordered" evidence="1">
    <location>
        <begin position="51"/>
        <end position="78"/>
    </location>
</feature>
<keyword evidence="3" id="KW-1185">Reference proteome</keyword>
<dbReference type="EMBL" id="QLNT01000001">
    <property type="protein sequence ID" value="KAF3077482.1"/>
    <property type="molecule type" value="Genomic_DNA"/>
</dbReference>
<sequence>MSKMPGHAEAEMARVSFQWHGTFRNHRRLTNVYGSPNEKCTEWHESWGSWRERSGSSSQIDGASHCDTATVPMTMGVS</sequence>
<evidence type="ECO:0000313" key="2">
    <source>
        <dbReference type="EMBL" id="KAF3077482.1"/>
    </source>
</evidence>
<accession>A0A9P4XS01</accession>